<accession>A0A5E7QXV3</accession>
<dbReference type="Proteomes" id="UP000326611">
    <property type="component" value="Unassembled WGS sequence"/>
</dbReference>
<gene>
    <name evidence="2" type="ORF">PS918_00508</name>
</gene>
<dbReference type="RefSeq" id="WP_150768696.1">
    <property type="nucleotide sequence ID" value="NZ_CABVIY010000001.1"/>
</dbReference>
<keyword evidence="1" id="KW-1133">Transmembrane helix</keyword>
<evidence type="ECO:0000256" key="1">
    <source>
        <dbReference type="SAM" id="Phobius"/>
    </source>
</evidence>
<keyword evidence="1" id="KW-0812">Transmembrane</keyword>
<name>A0A5E7QXV3_PSEFL</name>
<dbReference type="OrthoDB" id="9781689at2"/>
<evidence type="ECO:0000313" key="2">
    <source>
        <dbReference type="EMBL" id="VVP67062.1"/>
    </source>
</evidence>
<dbReference type="AlphaFoldDB" id="A0A5E7QXV3"/>
<dbReference type="EMBL" id="CABVIY010000001">
    <property type="protein sequence ID" value="VVP67062.1"/>
    <property type="molecule type" value="Genomic_DNA"/>
</dbReference>
<keyword evidence="1" id="KW-0472">Membrane</keyword>
<protein>
    <recommendedName>
        <fullName evidence="4">Short chain dehydrogenase</fullName>
    </recommendedName>
</protein>
<evidence type="ECO:0000313" key="3">
    <source>
        <dbReference type="Proteomes" id="UP000326611"/>
    </source>
</evidence>
<evidence type="ECO:0008006" key="4">
    <source>
        <dbReference type="Google" id="ProtNLM"/>
    </source>
</evidence>
<reference evidence="2 3" key="1">
    <citation type="submission" date="2019-09" db="EMBL/GenBank/DDBJ databases">
        <authorList>
            <person name="Chandra G."/>
            <person name="Truman W A."/>
        </authorList>
    </citation>
    <scope>NUCLEOTIDE SEQUENCE [LARGE SCALE GENOMIC DNA]</scope>
    <source>
        <strain evidence="2">PS918</strain>
    </source>
</reference>
<organism evidence="2 3">
    <name type="scientific">Pseudomonas fluorescens</name>
    <dbReference type="NCBI Taxonomy" id="294"/>
    <lineage>
        <taxon>Bacteria</taxon>
        <taxon>Pseudomonadati</taxon>
        <taxon>Pseudomonadota</taxon>
        <taxon>Gammaproteobacteria</taxon>
        <taxon>Pseudomonadales</taxon>
        <taxon>Pseudomonadaceae</taxon>
        <taxon>Pseudomonas</taxon>
    </lineage>
</organism>
<feature type="transmembrane region" description="Helical" evidence="1">
    <location>
        <begin position="117"/>
        <end position="135"/>
    </location>
</feature>
<proteinExistence type="predicted"/>
<sequence>MIAPLTGMKPGERYIVESVERAQHFPGFFLDGKYYLGPELQTAVGWLEGQHFLYDLLGPTGEPVFPERVAGIIDDLTLIMADGARLPLSEEPFRAQADRPLHVIDARPVRRFEQRPSPLLVAAAALLFGGCLLALNRLRGRHR</sequence>